<name>A0ABP6U9M2_9ACTN</name>
<evidence type="ECO:0000313" key="3">
    <source>
        <dbReference type="Proteomes" id="UP001501455"/>
    </source>
</evidence>
<organism evidence="2 3">
    <name type="scientific">Streptomyces prasinosporus</name>
    <dbReference type="NCBI Taxonomy" id="68256"/>
    <lineage>
        <taxon>Bacteria</taxon>
        <taxon>Bacillati</taxon>
        <taxon>Actinomycetota</taxon>
        <taxon>Actinomycetes</taxon>
        <taxon>Kitasatosporales</taxon>
        <taxon>Streptomycetaceae</taxon>
        <taxon>Streptomyces</taxon>
        <taxon>Streptomyces albogriseolus group</taxon>
    </lineage>
</organism>
<keyword evidence="3" id="KW-1185">Reference proteome</keyword>
<feature type="region of interest" description="Disordered" evidence="1">
    <location>
        <begin position="79"/>
        <end position="147"/>
    </location>
</feature>
<reference evidence="3" key="1">
    <citation type="journal article" date="2019" name="Int. J. Syst. Evol. Microbiol.">
        <title>The Global Catalogue of Microorganisms (GCM) 10K type strain sequencing project: providing services to taxonomists for standard genome sequencing and annotation.</title>
        <authorList>
            <consortium name="The Broad Institute Genomics Platform"/>
            <consortium name="The Broad Institute Genome Sequencing Center for Infectious Disease"/>
            <person name="Wu L."/>
            <person name="Ma J."/>
        </authorList>
    </citation>
    <scope>NUCLEOTIDE SEQUENCE [LARGE SCALE GENOMIC DNA]</scope>
    <source>
        <strain evidence="3">JCM 4816</strain>
    </source>
</reference>
<feature type="compositionally biased region" description="Basic and acidic residues" evidence="1">
    <location>
        <begin position="138"/>
        <end position="147"/>
    </location>
</feature>
<accession>A0ABP6U9M2</accession>
<proteinExistence type="predicted"/>
<dbReference type="Proteomes" id="UP001501455">
    <property type="component" value="Unassembled WGS sequence"/>
</dbReference>
<evidence type="ECO:0008006" key="4">
    <source>
        <dbReference type="Google" id="ProtNLM"/>
    </source>
</evidence>
<evidence type="ECO:0000313" key="2">
    <source>
        <dbReference type="EMBL" id="GAA3503398.1"/>
    </source>
</evidence>
<dbReference type="EMBL" id="BAAAXF010000074">
    <property type="protein sequence ID" value="GAA3503398.1"/>
    <property type="molecule type" value="Genomic_DNA"/>
</dbReference>
<sequence>MLRKGVSWADVPAERVGCSGVTARRLRNWTEADVRPRPHEAPPAELRKAGLLEMDGAAVDGSHVRAPRERGLTPGLCRSTAAVREAGTPDHRPERAPLAVSPTGGNRHVVTRPTPLLGRDRAPSRDPWPPRHRPGRPFTDRGYDYDT</sequence>
<comment type="caution">
    <text evidence="2">The sequence shown here is derived from an EMBL/GenBank/DDBJ whole genome shotgun (WGS) entry which is preliminary data.</text>
</comment>
<protein>
    <recommendedName>
        <fullName evidence="4">Transposase</fullName>
    </recommendedName>
</protein>
<gene>
    <name evidence="2" type="ORF">GCM10019016_105080</name>
</gene>
<evidence type="ECO:0000256" key="1">
    <source>
        <dbReference type="SAM" id="MobiDB-lite"/>
    </source>
</evidence>